<dbReference type="InterPro" id="IPR053888">
    <property type="entry name" value="MRM3-like_sub_bind"/>
</dbReference>
<dbReference type="PANTHER" id="PTHR43191">
    <property type="entry name" value="RRNA METHYLTRANSFERASE 3"/>
    <property type="match status" value="1"/>
</dbReference>
<dbReference type="InterPro" id="IPR001537">
    <property type="entry name" value="SpoU_MeTrfase"/>
</dbReference>
<dbReference type="Pfam" id="PF00588">
    <property type="entry name" value="SpoU_methylase"/>
    <property type="match status" value="1"/>
</dbReference>
<gene>
    <name evidence="5" type="ORF">CBF37_04870</name>
</gene>
<dbReference type="PANTHER" id="PTHR43191:SF2">
    <property type="entry name" value="RRNA METHYLTRANSFERASE 3, MITOCHONDRIAL"/>
    <property type="match status" value="1"/>
</dbReference>
<evidence type="ECO:0000256" key="3">
    <source>
        <dbReference type="ARBA" id="ARBA00022679"/>
    </source>
</evidence>
<evidence type="ECO:0000256" key="2">
    <source>
        <dbReference type="ARBA" id="ARBA00022603"/>
    </source>
</evidence>
<evidence type="ECO:0000313" key="5">
    <source>
        <dbReference type="EMBL" id="RST99304.1"/>
    </source>
</evidence>
<dbReference type="SUPFAM" id="SSF75217">
    <property type="entry name" value="alpha/beta knot"/>
    <property type="match status" value="1"/>
</dbReference>
<dbReference type="OrthoDB" id="9785673at2"/>
<dbReference type="RefSeq" id="WP_125983615.1">
    <property type="nucleotide sequence ID" value="NZ_NGJS01000005.1"/>
</dbReference>
<comment type="caution">
    <text evidence="5">The sequence shown here is derived from an EMBL/GenBank/DDBJ whole genome shotgun (WGS) entry which is preliminary data.</text>
</comment>
<dbReference type="GO" id="GO:0008173">
    <property type="term" value="F:RNA methyltransferase activity"/>
    <property type="evidence" value="ECO:0007669"/>
    <property type="project" value="InterPro"/>
</dbReference>
<dbReference type="GO" id="GO:0006396">
    <property type="term" value="P:RNA processing"/>
    <property type="evidence" value="ECO:0007669"/>
    <property type="project" value="InterPro"/>
</dbReference>
<dbReference type="GO" id="GO:0003723">
    <property type="term" value="F:RNA binding"/>
    <property type="evidence" value="ECO:0007669"/>
    <property type="project" value="InterPro"/>
</dbReference>
<dbReference type="SMART" id="SM00967">
    <property type="entry name" value="SpoU_sub_bind"/>
    <property type="match status" value="1"/>
</dbReference>
<accession>A0A429ZZ81</accession>
<dbReference type="GO" id="GO:0032259">
    <property type="term" value="P:methylation"/>
    <property type="evidence" value="ECO:0007669"/>
    <property type="project" value="UniProtKB-KW"/>
</dbReference>
<dbReference type="EMBL" id="NGJS01000005">
    <property type="protein sequence ID" value="RST99304.1"/>
    <property type="molecule type" value="Genomic_DNA"/>
</dbReference>
<organism evidence="5 6">
    <name type="scientific">Vagococcus vulneris</name>
    <dbReference type="NCBI Taxonomy" id="1977869"/>
    <lineage>
        <taxon>Bacteria</taxon>
        <taxon>Bacillati</taxon>
        <taxon>Bacillota</taxon>
        <taxon>Bacilli</taxon>
        <taxon>Lactobacillales</taxon>
        <taxon>Enterococcaceae</taxon>
        <taxon>Vagococcus</taxon>
    </lineage>
</organism>
<proteinExistence type="inferred from homology"/>
<keyword evidence="3 5" id="KW-0808">Transferase</keyword>
<dbReference type="SUPFAM" id="SSF55315">
    <property type="entry name" value="L30e-like"/>
    <property type="match status" value="1"/>
</dbReference>
<dbReference type="InterPro" id="IPR013123">
    <property type="entry name" value="SpoU_subst-bd"/>
</dbReference>
<evidence type="ECO:0000259" key="4">
    <source>
        <dbReference type="SMART" id="SM00967"/>
    </source>
</evidence>
<dbReference type="Gene3D" id="3.40.1280.10">
    <property type="match status" value="1"/>
</dbReference>
<keyword evidence="6" id="KW-1185">Reference proteome</keyword>
<evidence type="ECO:0000256" key="1">
    <source>
        <dbReference type="ARBA" id="ARBA00007228"/>
    </source>
</evidence>
<dbReference type="InterPro" id="IPR029028">
    <property type="entry name" value="Alpha/beta_knot_MTases"/>
</dbReference>
<protein>
    <submittedName>
        <fullName evidence="5">23S rRNA methyltransferase</fullName>
    </submittedName>
</protein>
<dbReference type="InterPro" id="IPR051259">
    <property type="entry name" value="rRNA_Methyltransferase"/>
</dbReference>
<dbReference type="Gene3D" id="3.30.1330.30">
    <property type="match status" value="1"/>
</dbReference>
<feature type="domain" description="RNA 2-O ribose methyltransferase substrate binding" evidence="4">
    <location>
        <begin position="31"/>
        <end position="103"/>
    </location>
</feature>
<dbReference type="InterPro" id="IPR029026">
    <property type="entry name" value="tRNA_m1G_MTases_N"/>
</dbReference>
<reference evidence="5 6" key="1">
    <citation type="submission" date="2017-05" db="EMBL/GenBank/DDBJ databases">
        <title>Vagococcus spp. assemblies.</title>
        <authorList>
            <person name="Gulvik C.A."/>
        </authorList>
    </citation>
    <scope>NUCLEOTIDE SEQUENCE [LARGE SCALE GENOMIC DNA]</scope>
    <source>
        <strain evidence="5 6">SS1995</strain>
    </source>
</reference>
<dbReference type="GO" id="GO:0005737">
    <property type="term" value="C:cytoplasm"/>
    <property type="evidence" value="ECO:0007669"/>
    <property type="project" value="UniProtKB-ARBA"/>
</dbReference>
<dbReference type="InterPro" id="IPR029064">
    <property type="entry name" value="Ribosomal_eL30-like_sf"/>
</dbReference>
<keyword evidence="2 5" id="KW-0489">Methyltransferase</keyword>
<name>A0A429ZZ81_9ENTE</name>
<dbReference type="Pfam" id="PF22435">
    <property type="entry name" value="MRM3-like_sub_bind"/>
    <property type="match status" value="1"/>
</dbReference>
<comment type="similarity">
    <text evidence="1">Belongs to the class IV-like SAM-binding methyltransferase superfamily. RNA methyltransferase TrmH family.</text>
</comment>
<evidence type="ECO:0000313" key="6">
    <source>
        <dbReference type="Proteomes" id="UP000287857"/>
    </source>
</evidence>
<sequence>MKYITSAKNNFVKNAKKLHKKKYRSESNLYLIEGEHLVEEAVKHNADIVYVIVEENMLEKYNYLIQDFDDEKVYLVTDSIIQTLSTLPTPQGIMAIIEKKAAVDILYQGRILILDCVQDPGNVGTMIRTADAAGFTHIILGEGCADVYQPKVLRAMQGSQYHLTLEEGDVSERMSELFKREYLIYGTELNPEAIDYREIKKDYQNLAIVMGNEGQGVSAEILKYTTKNVYIPIIGQAESLNVAVAAGILMFSLQ</sequence>
<dbReference type="Proteomes" id="UP000287857">
    <property type="component" value="Unassembled WGS sequence"/>
</dbReference>
<dbReference type="CDD" id="cd18095">
    <property type="entry name" value="SpoU-like_rRNA-MTase"/>
    <property type="match status" value="1"/>
</dbReference>
<dbReference type="AlphaFoldDB" id="A0A429ZZ81"/>